<evidence type="ECO:0000313" key="1">
    <source>
        <dbReference type="EMBL" id="MFC6440014.1"/>
    </source>
</evidence>
<evidence type="ECO:0000313" key="2">
    <source>
        <dbReference type="Proteomes" id="UP001596364"/>
    </source>
</evidence>
<organism evidence="1 2">
    <name type="scientific">Pseudobowmanella zhangzhouensis</name>
    <dbReference type="NCBI Taxonomy" id="1537679"/>
    <lineage>
        <taxon>Bacteria</taxon>
        <taxon>Pseudomonadati</taxon>
        <taxon>Pseudomonadota</taxon>
        <taxon>Gammaproteobacteria</taxon>
        <taxon>Alteromonadales</taxon>
        <taxon>Alteromonadaceae</taxon>
    </lineage>
</organism>
<sequence length="283" mass="32298">MVGTAMVWSQAAVAQNAVELYIRDDVLEDYLAFVANRDVLDIREFSGRTIRRDVVDMIIAQQAMAIGGFKRDYQYHAGKVNFRNTRLLQQGKLLISFDSYWLADAEELQQDVYISDSVIRRGEYVAGIYTGMQNQAILKVNNLAQLQQFSAISTPLWRTDWRTIQSLGLSKVLREDEWISMARMVSNGWVDFMLMPLYRSGHEIYELENIRLQPVPGVVVLLNDSRHFVISKHHPDGNAAFDAIQIGLAALREQGRILKAYQQAGFVVDPERFIILNPAQSQE</sequence>
<name>A0ABW1XMZ0_9ALTE</name>
<accession>A0ABW1XMZ0</accession>
<dbReference type="RefSeq" id="WP_254426511.1">
    <property type="nucleotide sequence ID" value="NZ_JBHSUS010000001.1"/>
</dbReference>
<gene>
    <name evidence="1" type="ORF">ACFP85_07625</name>
</gene>
<evidence type="ECO:0008006" key="3">
    <source>
        <dbReference type="Google" id="ProtNLM"/>
    </source>
</evidence>
<comment type="caution">
    <text evidence="1">The sequence shown here is derived from an EMBL/GenBank/DDBJ whole genome shotgun (WGS) entry which is preliminary data.</text>
</comment>
<proteinExistence type="predicted"/>
<reference evidence="2" key="1">
    <citation type="journal article" date="2019" name="Int. J. Syst. Evol. Microbiol.">
        <title>The Global Catalogue of Microorganisms (GCM) 10K type strain sequencing project: providing services to taxonomists for standard genome sequencing and annotation.</title>
        <authorList>
            <consortium name="The Broad Institute Genomics Platform"/>
            <consortium name="The Broad Institute Genome Sequencing Center for Infectious Disease"/>
            <person name="Wu L."/>
            <person name="Ma J."/>
        </authorList>
    </citation>
    <scope>NUCLEOTIDE SEQUENCE [LARGE SCALE GENOMIC DNA]</scope>
    <source>
        <strain evidence="2">CGMCC 1.16031</strain>
    </source>
</reference>
<dbReference type="Proteomes" id="UP001596364">
    <property type="component" value="Unassembled WGS sequence"/>
</dbReference>
<dbReference type="EMBL" id="JBHSUS010000001">
    <property type="protein sequence ID" value="MFC6440014.1"/>
    <property type="molecule type" value="Genomic_DNA"/>
</dbReference>
<keyword evidence="2" id="KW-1185">Reference proteome</keyword>
<protein>
    <recommendedName>
        <fullName evidence="3">Solute-binding protein family 3/N-terminal domain-containing protein</fullName>
    </recommendedName>
</protein>